<dbReference type="InterPro" id="IPR000276">
    <property type="entry name" value="GPCR_Rhodpsn"/>
</dbReference>
<dbReference type="Proteomes" id="UP000287033">
    <property type="component" value="Unassembled WGS sequence"/>
</dbReference>
<comment type="caution">
    <text evidence="10">The sequence shown here is derived from an EMBL/GenBank/DDBJ whole genome shotgun (WGS) entry which is preliminary data.</text>
</comment>
<accession>A0A401SXQ3</accession>
<dbReference type="Pfam" id="PF00001">
    <property type="entry name" value="7tm_1"/>
    <property type="match status" value="1"/>
</dbReference>
<comment type="caution">
    <text evidence="8">Lacks conserved residue(s) required for the propagation of feature annotation.</text>
</comment>
<keyword evidence="4 8" id="KW-0297">G-protein coupled receptor</keyword>
<dbReference type="GO" id="GO:0004945">
    <property type="term" value="F:angiotensin type II receptor activity"/>
    <property type="evidence" value="ECO:0007669"/>
    <property type="project" value="UniProtKB-UniRule"/>
</dbReference>
<evidence type="ECO:0000256" key="7">
    <source>
        <dbReference type="ARBA" id="ARBA00023224"/>
    </source>
</evidence>
<keyword evidence="7" id="KW-0807">Transducer</keyword>
<keyword evidence="11" id="KW-1185">Reference proteome</keyword>
<evidence type="ECO:0000256" key="6">
    <source>
        <dbReference type="ARBA" id="ARBA00023170"/>
    </source>
</evidence>
<keyword evidence="8" id="KW-1003">Cell membrane</keyword>
<gene>
    <name evidence="10" type="ORF">chiPu_0013642</name>
</gene>
<evidence type="ECO:0000256" key="1">
    <source>
        <dbReference type="ARBA" id="ARBA00004370"/>
    </source>
</evidence>
<feature type="transmembrane region" description="Helical" evidence="8">
    <location>
        <begin position="124"/>
        <end position="145"/>
    </location>
</feature>
<dbReference type="GO" id="GO:0019229">
    <property type="term" value="P:regulation of vasoconstriction"/>
    <property type="evidence" value="ECO:0007669"/>
    <property type="project" value="UniProtKB-UniRule"/>
</dbReference>
<evidence type="ECO:0000259" key="9">
    <source>
        <dbReference type="PROSITE" id="PS50262"/>
    </source>
</evidence>
<dbReference type="GO" id="GO:0019722">
    <property type="term" value="P:calcium-mediated signaling"/>
    <property type="evidence" value="ECO:0007669"/>
    <property type="project" value="TreeGrafter"/>
</dbReference>
<evidence type="ECO:0000256" key="4">
    <source>
        <dbReference type="ARBA" id="ARBA00023040"/>
    </source>
</evidence>
<dbReference type="GO" id="GO:0019957">
    <property type="term" value="F:C-C chemokine binding"/>
    <property type="evidence" value="ECO:0007669"/>
    <property type="project" value="TreeGrafter"/>
</dbReference>
<dbReference type="PROSITE" id="PS50262">
    <property type="entry name" value="G_PROTEIN_RECEP_F1_2"/>
    <property type="match status" value="1"/>
</dbReference>
<dbReference type="STRING" id="137246.A0A401SXQ3"/>
<evidence type="ECO:0000256" key="5">
    <source>
        <dbReference type="ARBA" id="ARBA00023136"/>
    </source>
</evidence>
<dbReference type="GO" id="GO:0001596">
    <property type="term" value="F:angiotensin type I receptor activity"/>
    <property type="evidence" value="ECO:0007669"/>
    <property type="project" value="UniProtKB-UniRule"/>
</dbReference>
<dbReference type="OrthoDB" id="9818824at2759"/>
<dbReference type="InterPro" id="IPR000190">
    <property type="entry name" value="ATII_AT1_rcpt"/>
</dbReference>
<dbReference type="GO" id="GO:0006955">
    <property type="term" value="P:immune response"/>
    <property type="evidence" value="ECO:0007669"/>
    <property type="project" value="TreeGrafter"/>
</dbReference>
<dbReference type="GO" id="GO:0060326">
    <property type="term" value="P:cell chemotaxis"/>
    <property type="evidence" value="ECO:0007669"/>
    <property type="project" value="TreeGrafter"/>
</dbReference>
<dbReference type="PRINTS" id="PR00237">
    <property type="entry name" value="GPCRRHODOPSN"/>
</dbReference>
<dbReference type="OMA" id="GVIARSC"/>
<feature type="transmembrane region" description="Helical" evidence="8">
    <location>
        <begin position="82"/>
        <end position="103"/>
    </location>
</feature>
<dbReference type="GO" id="GO:0007204">
    <property type="term" value="P:positive regulation of cytosolic calcium ion concentration"/>
    <property type="evidence" value="ECO:0007669"/>
    <property type="project" value="TreeGrafter"/>
</dbReference>
<dbReference type="PANTHER" id="PTHR10489">
    <property type="entry name" value="CELL ADHESION MOLECULE"/>
    <property type="match status" value="1"/>
</dbReference>
<dbReference type="GO" id="GO:0009897">
    <property type="term" value="C:external side of plasma membrane"/>
    <property type="evidence" value="ECO:0007669"/>
    <property type="project" value="TreeGrafter"/>
</dbReference>
<sequence length="238" mass="27298">MDQTEWMFAEFTMDGFQDIFNSSQSWDYFSNASYKDDLLTEAYVNSIPDFIYLTESHPSGALKCHYDFNADTAKAWMVGLRFFYHITSFLAPMTIMFYCYIMIIKTLHGSHNIQKNKERRAMKVIVMVVSAFFICWVPYNVVLFIDTLQRLGVIARSCIIEFRLDIAISVTSNLGYFHCCLNPFVYAFAGVKFRRNLLQIFSAIGCISPKTMKKYTKPGSKLSTMTLSESGDTLNSGI</sequence>
<comment type="subcellular location">
    <subcellularLocation>
        <location evidence="8">Cell membrane</location>
        <topology evidence="8">Multi-pass membrane protein</topology>
    </subcellularLocation>
    <subcellularLocation>
        <location evidence="1">Membrane</location>
    </subcellularLocation>
</comment>
<evidence type="ECO:0000313" key="10">
    <source>
        <dbReference type="EMBL" id="GCC35160.1"/>
    </source>
</evidence>
<reference evidence="10 11" key="1">
    <citation type="journal article" date="2018" name="Nat. Ecol. Evol.">
        <title>Shark genomes provide insights into elasmobranch evolution and the origin of vertebrates.</title>
        <authorList>
            <person name="Hara Y"/>
            <person name="Yamaguchi K"/>
            <person name="Onimaru K"/>
            <person name="Kadota M"/>
            <person name="Koyanagi M"/>
            <person name="Keeley SD"/>
            <person name="Tatsumi K"/>
            <person name="Tanaka K"/>
            <person name="Motone F"/>
            <person name="Kageyama Y"/>
            <person name="Nozu R"/>
            <person name="Adachi N"/>
            <person name="Nishimura O"/>
            <person name="Nakagawa R"/>
            <person name="Tanegashima C"/>
            <person name="Kiyatake I"/>
            <person name="Matsumoto R"/>
            <person name="Murakumo K"/>
            <person name="Nishida K"/>
            <person name="Terakita A"/>
            <person name="Kuratani S"/>
            <person name="Sato K"/>
            <person name="Hyodo S Kuraku.S."/>
        </authorList>
    </citation>
    <scope>NUCLEOTIDE SEQUENCE [LARGE SCALE GENOMIC DNA]</scope>
</reference>
<dbReference type="Gene3D" id="1.20.1070.10">
    <property type="entry name" value="Rhodopsin 7-helix transmembrane proteins"/>
    <property type="match status" value="1"/>
</dbReference>
<feature type="domain" description="G-protein coupled receptors family 1 profile" evidence="9">
    <location>
        <begin position="64"/>
        <end position="186"/>
    </location>
</feature>
<dbReference type="InterPro" id="IPR017452">
    <property type="entry name" value="GPCR_Rhodpsn_7TM"/>
</dbReference>
<comment type="similarity">
    <text evidence="8">Belongs to the G-protein coupled receptor 1 family.</text>
</comment>
<dbReference type="PRINTS" id="PR00635">
    <property type="entry name" value="ANGIOTENSN1R"/>
</dbReference>
<evidence type="ECO:0000313" key="11">
    <source>
        <dbReference type="Proteomes" id="UP000287033"/>
    </source>
</evidence>
<comment type="function">
    <text evidence="8">Receptor for angiotensin II, a vasoconstricting peptide, which acts as a key regulator of blood pressure and sodium retention by the kidney. The activated receptor in turn couples to G-alpha proteins G(q) and thus activates phospholipase C and increases the cytosolic Ca(2+) concentrations, which in turn triggers cellular responses such as stimulation of protein kinase C.</text>
</comment>
<evidence type="ECO:0000256" key="3">
    <source>
        <dbReference type="ARBA" id="ARBA00022989"/>
    </source>
</evidence>
<dbReference type="SUPFAM" id="SSF81321">
    <property type="entry name" value="Family A G protein-coupled receptor-like"/>
    <property type="match status" value="1"/>
</dbReference>
<name>A0A401SXQ3_CHIPU</name>
<dbReference type="GO" id="GO:0016493">
    <property type="term" value="F:C-C chemokine receptor activity"/>
    <property type="evidence" value="ECO:0007669"/>
    <property type="project" value="TreeGrafter"/>
</dbReference>
<keyword evidence="3 8" id="KW-1133">Transmembrane helix</keyword>
<dbReference type="PANTHER" id="PTHR10489:SF671">
    <property type="entry name" value="C-X-C CHEMOKINE RECEPTOR TYPE 3"/>
    <property type="match status" value="1"/>
</dbReference>
<keyword evidence="6" id="KW-0675">Receptor</keyword>
<protein>
    <recommendedName>
        <fullName evidence="8">Type-1 angiotensin II receptor</fullName>
    </recommendedName>
</protein>
<dbReference type="EMBL" id="BEZZ01000670">
    <property type="protein sequence ID" value="GCC35160.1"/>
    <property type="molecule type" value="Genomic_DNA"/>
</dbReference>
<keyword evidence="2 8" id="KW-0812">Transmembrane</keyword>
<evidence type="ECO:0000256" key="8">
    <source>
        <dbReference type="RuleBase" id="RU368058"/>
    </source>
</evidence>
<organism evidence="10 11">
    <name type="scientific">Chiloscyllium punctatum</name>
    <name type="common">Brownbanded bambooshark</name>
    <name type="synonym">Hemiscyllium punctatum</name>
    <dbReference type="NCBI Taxonomy" id="137246"/>
    <lineage>
        <taxon>Eukaryota</taxon>
        <taxon>Metazoa</taxon>
        <taxon>Chordata</taxon>
        <taxon>Craniata</taxon>
        <taxon>Vertebrata</taxon>
        <taxon>Chondrichthyes</taxon>
        <taxon>Elasmobranchii</taxon>
        <taxon>Galeomorphii</taxon>
        <taxon>Galeoidea</taxon>
        <taxon>Orectolobiformes</taxon>
        <taxon>Hemiscylliidae</taxon>
        <taxon>Chiloscyllium</taxon>
    </lineage>
</organism>
<proteinExistence type="inferred from homology"/>
<keyword evidence="5 8" id="KW-0472">Membrane</keyword>
<dbReference type="AlphaFoldDB" id="A0A401SXQ3"/>
<dbReference type="InterPro" id="IPR050119">
    <property type="entry name" value="CCR1-9-like"/>
</dbReference>
<evidence type="ECO:0000256" key="2">
    <source>
        <dbReference type="ARBA" id="ARBA00022692"/>
    </source>
</evidence>